<keyword evidence="2" id="KW-1185">Reference proteome</keyword>
<sequence length="77" mass="8734">MNPEASMNPQIQLPLDFESSNDFREVMPRDTCTQGSNSGGAKVLQFPLSRKRSVEQEHEAMLLERILRRSARFGALL</sequence>
<protein>
    <submittedName>
        <fullName evidence="1">Uncharacterized protein</fullName>
    </submittedName>
</protein>
<proteinExistence type="predicted"/>
<name>A0ABN7YSW8_9BURK</name>
<reference evidence="1 2" key="1">
    <citation type="submission" date="2021-08" db="EMBL/GenBank/DDBJ databases">
        <authorList>
            <person name="Peeters C."/>
        </authorList>
    </citation>
    <scope>NUCLEOTIDE SEQUENCE [LARGE SCALE GENOMIC DNA]</scope>
    <source>
        <strain evidence="1 2">LMG 32289</strain>
    </source>
</reference>
<dbReference type="Proteomes" id="UP000706525">
    <property type="component" value="Unassembled WGS sequence"/>
</dbReference>
<organism evidence="1 2">
    <name type="scientific">Cupriavidus pampae</name>
    <dbReference type="NCBI Taxonomy" id="659251"/>
    <lineage>
        <taxon>Bacteria</taxon>
        <taxon>Pseudomonadati</taxon>
        <taxon>Pseudomonadota</taxon>
        <taxon>Betaproteobacteria</taxon>
        <taxon>Burkholderiales</taxon>
        <taxon>Burkholderiaceae</taxon>
        <taxon>Cupriavidus</taxon>
    </lineage>
</organism>
<evidence type="ECO:0000313" key="2">
    <source>
        <dbReference type="Proteomes" id="UP000706525"/>
    </source>
</evidence>
<evidence type="ECO:0000313" key="1">
    <source>
        <dbReference type="EMBL" id="CAG9175196.1"/>
    </source>
</evidence>
<comment type="caution">
    <text evidence="1">The sequence shown here is derived from an EMBL/GenBank/DDBJ whole genome shotgun (WGS) entry which is preliminary data.</text>
</comment>
<accession>A0ABN7YSW8</accession>
<dbReference type="EMBL" id="CAJZAG010000006">
    <property type="protein sequence ID" value="CAG9175196.1"/>
    <property type="molecule type" value="Genomic_DNA"/>
</dbReference>
<gene>
    <name evidence="1" type="ORF">LMG32289_03250</name>
</gene>